<feature type="non-terminal residue" evidence="1">
    <location>
        <position position="71"/>
    </location>
</feature>
<comment type="caution">
    <text evidence="1">The sequence shown here is derived from an EMBL/GenBank/DDBJ whole genome shotgun (WGS) entry which is preliminary data.</text>
</comment>
<dbReference type="Proteomes" id="UP000499080">
    <property type="component" value="Unassembled WGS sequence"/>
</dbReference>
<reference evidence="1 2" key="1">
    <citation type="journal article" date="2019" name="Sci. Rep.">
        <title>Orb-weaving spider Araneus ventricosus genome elucidates the spidroin gene catalogue.</title>
        <authorList>
            <person name="Kono N."/>
            <person name="Nakamura H."/>
            <person name="Ohtoshi R."/>
            <person name="Moran D.A.P."/>
            <person name="Shinohara A."/>
            <person name="Yoshida Y."/>
            <person name="Fujiwara M."/>
            <person name="Mori M."/>
            <person name="Tomita M."/>
            <person name="Arakawa K."/>
        </authorList>
    </citation>
    <scope>NUCLEOTIDE SEQUENCE [LARGE SCALE GENOMIC DNA]</scope>
</reference>
<evidence type="ECO:0000313" key="2">
    <source>
        <dbReference type="Proteomes" id="UP000499080"/>
    </source>
</evidence>
<protein>
    <submittedName>
        <fullName evidence="1">Uncharacterized protein</fullName>
    </submittedName>
</protein>
<name>A0A4Y2V297_ARAVE</name>
<dbReference type="AlphaFoldDB" id="A0A4Y2V297"/>
<dbReference type="EMBL" id="BGPR01041692">
    <property type="protein sequence ID" value="GBO18010.1"/>
    <property type="molecule type" value="Genomic_DNA"/>
</dbReference>
<sequence length="71" mass="8007">MSRRYPRTSSFSLHVFFNVVARCRVPSLVQRRCSIPRSVSSTQLDARTLMAMTAASTDNQLVAYTTHIANM</sequence>
<organism evidence="1 2">
    <name type="scientific">Araneus ventricosus</name>
    <name type="common">Orbweaver spider</name>
    <name type="synonym">Epeira ventricosa</name>
    <dbReference type="NCBI Taxonomy" id="182803"/>
    <lineage>
        <taxon>Eukaryota</taxon>
        <taxon>Metazoa</taxon>
        <taxon>Ecdysozoa</taxon>
        <taxon>Arthropoda</taxon>
        <taxon>Chelicerata</taxon>
        <taxon>Arachnida</taxon>
        <taxon>Araneae</taxon>
        <taxon>Araneomorphae</taxon>
        <taxon>Entelegynae</taxon>
        <taxon>Araneoidea</taxon>
        <taxon>Araneidae</taxon>
        <taxon>Araneus</taxon>
    </lineage>
</organism>
<proteinExistence type="predicted"/>
<gene>
    <name evidence="1" type="ORF">AVEN_28685_1</name>
</gene>
<keyword evidence="2" id="KW-1185">Reference proteome</keyword>
<evidence type="ECO:0000313" key="1">
    <source>
        <dbReference type="EMBL" id="GBO18010.1"/>
    </source>
</evidence>
<accession>A0A4Y2V297</accession>